<dbReference type="InterPro" id="IPR013783">
    <property type="entry name" value="Ig-like_fold"/>
</dbReference>
<sequence>MSNFSCIGKNISKVAGNLRNDAKPTSTAAEAGKARAMNFTSALQDGMRNNEMEMVSTRMHTKEHSIDDVSMDDMDDDNNLNFANFTFNPQTASGGGGGKGGSHGNESSNSKKSTAPMTKNANSGTCTDRDGKVYKLGEKFTKGCDETCQCQKDGVVCSQQCKLPYAVKGRNKNPHCEEEPVDGSACCVRLMCSTVSDLETEPLEDCIYKNVSYKRGSSINDGCESVCTCEVAGHVSCKARCPPIQNMTSDKCVALPDKNDPCCTIVLCDVEEHDVNKIGTTVSDEAAITSSTIDNQILSATAVNDTTIALTFADKMKGCSVDMSVNGVHWENAVCKDNRISGLQPGKKYYFRLKNTASNKVEVTLPSSNQITTTSCMHKGKTYKIGEEFHDGCTAFCICDTGGVECAPIECPTDFGLDVLDPHCIDWETSPPDFVPTPPHCCPDKVHCRNNGSCTYNDEVFSNWSELPTAVTGCEKICFCEMGNVSCQPNCPSVSETPPKNLPCSAEQAVLAHPPNDDCCTVWTCPNVGRTGNESIATHLEANRTTSLDQKHKLPNTNYVPNLPPNPPLQKLPSPTITTSNETNMEYYPGPFSPQYFSQKGNKTAAHKPKPHHALTDLLSPFHLEEFAPEIDKELHANVTEPAKKGKKPTKGHNSKYEDDGEDNDESYDEKNQYEDLFTDIFNTKNNNKNNKHAAKHPFWTPMAPSKHGHQGTESSDDTKVQQQPVAKPTTKESQPSTADADSTTERAPTISTEEELDKPASDVIQGNPFLPYHPNIPYTMPNPIFSNLNPNLKHPPHEILIHQSHGAPTGFNHKFKPPTIGDPSQPEEFYHIVDNDAYNDEQQIRQQQQQQQNLHFSPGQSHGMHQQVIKLNKNGIRPPNQIVAGDQDIVNVEDVLTHLHNENANTNNNNIHLPNLLHGPEHSQIHHPVLNNHHNNYPFQNYPHETLNVDQTSHPLLLHPELVSHNGNDSNRGLCADNGQQENRASVAMRELREANEIRMRVLEAVDENTVRLVFSVPTFLVGLQGRIELRYTSDQQNNEPSTWEQQILAPPNDLIATKELEFELGGLQPNTTYKIKISVMMHDIDNAPSSSILTIRTLAPTSPPTTLPPILPVEPDLRVVEVNATYAKVAWRMLSDFELQFVDGVQLRYKELDDKIYAATPLIHRAVTTYTLEELKPDSTYEVKIFFIPFAGQTTELQAHQTVQIKTSVENDPYKFEVTMDVHHVKTTSIEISWSGVPYPEDKYVHIVRAIYQSDGSREDASSYKAAKRDSPQSILIQDLKPGTRYRVWLEVYLTNGRTKKSNVKDFVTKHGLAATPSTSQGKLEGMAIVETNNYYGPLVAVSVLAAIAIMTSVVLLLILAKKHGTNKAPITTPINRKTNSSAAYDNPSYKTYENDKNGNSTKNGSIALTVFPKTHVEKET</sequence>
<feature type="compositionally biased region" description="Gly residues" evidence="2">
    <location>
        <begin position="93"/>
        <end position="103"/>
    </location>
</feature>
<dbReference type="PROSITE" id="PS50853">
    <property type="entry name" value="FN3"/>
    <property type="match status" value="3"/>
</dbReference>
<dbReference type="SMART" id="SM00060">
    <property type="entry name" value="FN3"/>
    <property type="match status" value="4"/>
</dbReference>
<dbReference type="PROSITE" id="PS50184">
    <property type="entry name" value="VWFC_2"/>
    <property type="match status" value="1"/>
</dbReference>
<evidence type="ECO:0000313" key="7">
    <source>
        <dbReference type="Proteomes" id="UP001367676"/>
    </source>
</evidence>
<feature type="compositionally biased region" description="Acidic residues" evidence="2">
    <location>
        <begin position="659"/>
        <end position="668"/>
    </location>
</feature>
<keyword evidence="7" id="KW-1185">Reference proteome</keyword>
<feature type="transmembrane region" description="Helical" evidence="3">
    <location>
        <begin position="1337"/>
        <end position="1362"/>
    </location>
</feature>
<evidence type="ECO:0000259" key="4">
    <source>
        <dbReference type="PROSITE" id="PS50184"/>
    </source>
</evidence>
<accession>A0AAN9TV90</accession>
<evidence type="ECO:0000256" key="1">
    <source>
        <dbReference type="ARBA" id="ARBA00022729"/>
    </source>
</evidence>
<feature type="compositionally biased region" description="Polar residues" evidence="2">
    <location>
        <begin position="732"/>
        <end position="752"/>
    </location>
</feature>
<protein>
    <recommendedName>
        <fullName evidence="8">Epidermal cell surface receptor</fullName>
    </recommendedName>
</protein>
<dbReference type="GO" id="GO:0005178">
    <property type="term" value="F:integrin binding"/>
    <property type="evidence" value="ECO:0007669"/>
    <property type="project" value="TreeGrafter"/>
</dbReference>
<reference evidence="6 7" key="1">
    <citation type="submission" date="2024-03" db="EMBL/GenBank/DDBJ databases">
        <title>Adaptation during the transition from Ophiocordyceps entomopathogen to insect associate is accompanied by gene loss and intensified selection.</title>
        <authorList>
            <person name="Ward C.M."/>
            <person name="Onetto C.A."/>
            <person name="Borneman A.R."/>
        </authorList>
    </citation>
    <scope>NUCLEOTIDE SEQUENCE [LARGE SCALE GENOMIC DNA]</scope>
    <source>
        <strain evidence="6">AWRI1</strain>
        <tissue evidence="6">Single Adult Female</tissue>
    </source>
</reference>
<dbReference type="Proteomes" id="UP001367676">
    <property type="component" value="Unassembled WGS sequence"/>
</dbReference>
<dbReference type="GO" id="GO:0005615">
    <property type="term" value="C:extracellular space"/>
    <property type="evidence" value="ECO:0007669"/>
    <property type="project" value="TreeGrafter"/>
</dbReference>
<name>A0AAN9TV90_9HEMI</name>
<dbReference type="Gene3D" id="2.10.70.10">
    <property type="entry name" value="Complement Module, domain 1"/>
    <property type="match status" value="1"/>
</dbReference>
<feature type="region of interest" description="Disordered" evidence="2">
    <location>
        <begin position="639"/>
        <end position="668"/>
    </location>
</feature>
<keyword evidence="3" id="KW-1133">Transmembrane helix</keyword>
<dbReference type="InterPro" id="IPR050941">
    <property type="entry name" value="CCN"/>
</dbReference>
<dbReference type="GO" id="GO:0045597">
    <property type="term" value="P:positive regulation of cell differentiation"/>
    <property type="evidence" value="ECO:0007669"/>
    <property type="project" value="TreeGrafter"/>
</dbReference>
<evidence type="ECO:0000256" key="2">
    <source>
        <dbReference type="SAM" id="MobiDB-lite"/>
    </source>
</evidence>
<comment type="caution">
    <text evidence="6">The sequence shown here is derived from an EMBL/GenBank/DDBJ whole genome shotgun (WGS) entry which is preliminary data.</text>
</comment>
<feature type="compositionally biased region" description="Polar residues" evidence="2">
    <location>
        <begin position="83"/>
        <end position="92"/>
    </location>
</feature>
<feature type="compositionally biased region" description="Basic residues" evidence="2">
    <location>
        <begin position="645"/>
        <end position="654"/>
    </location>
</feature>
<feature type="compositionally biased region" description="Polar residues" evidence="2">
    <location>
        <begin position="115"/>
        <end position="124"/>
    </location>
</feature>
<dbReference type="EMBL" id="JBBCAQ010000002">
    <property type="protein sequence ID" value="KAK7605542.1"/>
    <property type="molecule type" value="Genomic_DNA"/>
</dbReference>
<evidence type="ECO:0008006" key="8">
    <source>
        <dbReference type="Google" id="ProtNLM"/>
    </source>
</evidence>
<dbReference type="CDD" id="cd00063">
    <property type="entry name" value="FN3"/>
    <property type="match status" value="2"/>
</dbReference>
<feature type="region of interest" description="Disordered" evidence="2">
    <location>
        <begin position="683"/>
        <end position="768"/>
    </location>
</feature>
<dbReference type="InterPro" id="IPR001007">
    <property type="entry name" value="VWF_dom"/>
</dbReference>
<gene>
    <name evidence="6" type="ORF">V9T40_007400</name>
</gene>
<keyword evidence="1" id="KW-0732">Signal</keyword>
<dbReference type="PANTHER" id="PTHR11348">
    <property type="entry name" value="CONNECTIVE TISSUE GROWTH FACTOR-RELATED"/>
    <property type="match status" value="1"/>
</dbReference>
<feature type="domain" description="Fibronectin type-III" evidence="5">
    <location>
        <begin position="998"/>
        <end position="1102"/>
    </location>
</feature>
<dbReference type="SMART" id="SM00214">
    <property type="entry name" value="VWC"/>
    <property type="match status" value="4"/>
</dbReference>
<dbReference type="InterPro" id="IPR036116">
    <property type="entry name" value="FN3_sf"/>
</dbReference>
<organism evidence="6 7">
    <name type="scientific">Parthenolecanium corni</name>
    <dbReference type="NCBI Taxonomy" id="536013"/>
    <lineage>
        <taxon>Eukaryota</taxon>
        <taxon>Metazoa</taxon>
        <taxon>Ecdysozoa</taxon>
        <taxon>Arthropoda</taxon>
        <taxon>Hexapoda</taxon>
        <taxon>Insecta</taxon>
        <taxon>Pterygota</taxon>
        <taxon>Neoptera</taxon>
        <taxon>Paraneoptera</taxon>
        <taxon>Hemiptera</taxon>
        <taxon>Sternorrhyncha</taxon>
        <taxon>Coccoidea</taxon>
        <taxon>Coccidae</taxon>
        <taxon>Parthenolecanium</taxon>
    </lineage>
</organism>
<evidence type="ECO:0000259" key="5">
    <source>
        <dbReference type="PROSITE" id="PS50853"/>
    </source>
</evidence>
<feature type="domain" description="Fibronectin type-III" evidence="5">
    <location>
        <begin position="1214"/>
        <end position="1314"/>
    </location>
</feature>
<feature type="region of interest" description="Disordered" evidence="2">
    <location>
        <begin position="83"/>
        <end position="124"/>
    </location>
</feature>
<dbReference type="InterPro" id="IPR003961">
    <property type="entry name" value="FN3_dom"/>
</dbReference>
<dbReference type="Gene3D" id="2.60.40.10">
    <property type="entry name" value="Immunoglobulins"/>
    <property type="match status" value="3"/>
</dbReference>
<feature type="region of interest" description="Disordered" evidence="2">
    <location>
        <begin position="1373"/>
        <end position="1407"/>
    </location>
</feature>
<dbReference type="PANTHER" id="PTHR11348:SF34">
    <property type="entry name" value="EPIDERMAL CELL SURFACE RECEPTOR-RELATED"/>
    <property type="match status" value="1"/>
</dbReference>
<keyword evidence="3" id="KW-0812">Transmembrane</keyword>
<evidence type="ECO:0000256" key="3">
    <source>
        <dbReference type="SAM" id="Phobius"/>
    </source>
</evidence>
<feature type="compositionally biased region" description="Low complexity" evidence="2">
    <location>
        <begin position="104"/>
        <end position="113"/>
    </location>
</feature>
<feature type="domain" description="VWFC" evidence="4">
    <location>
        <begin position="374"/>
        <end position="449"/>
    </location>
</feature>
<proteinExistence type="predicted"/>
<dbReference type="SUPFAM" id="SSF49265">
    <property type="entry name" value="Fibronectin type III"/>
    <property type="match status" value="1"/>
</dbReference>
<evidence type="ECO:0000313" key="6">
    <source>
        <dbReference type="EMBL" id="KAK7605542.1"/>
    </source>
</evidence>
<feature type="domain" description="Fibronectin type-III" evidence="5">
    <location>
        <begin position="1115"/>
        <end position="1210"/>
    </location>
</feature>
<keyword evidence="3" id="KW-0472">Membrane</keyword>
<dbReference type="GO" id="GO:0007155">
    <property type="term" value="P:cell adhesion"/>
    <property type="evidence" value="ECO:0007669"/>
    <property type="project" value="TreeGrafter"/>
</dbReference>